<dbReference type="STRING" id="147828.A0A4S2M0B0"/>
<dbReference type="AlphaFoldDB" id="A0A4S2M0B0"/>
<keyword evidence="1" id="KW-1015">Disulfide bond</keyword>
<evidence type="ECO:0000313" key="3">
    <source>
        <dbReference type="EMBL" id="TGZ69632.1"/>
    </source>
</evidence>
<dbReference type="InterPro" id="IPR036249">
    <property type="entry name" value="Thioredoxin-like_sf"/>
</dbReference>
<organism evidence="3 4">
    <name type="scientific">Opisthorchis felineus</name>
    <dbReference type="NCBI Taxonomy" id="147828"/>
    <lineage>
        <taxon>Eukaryota</taxon>
        <taxon>Metazoa</taxon>
        <taxon>Spiralia</taxon>
        <taxon>Lophotrochozoa</taxon>
        <taxon>Platyhelminthes</taxon>
        <taxon>Trematoda</taxon>
        <taxon>Digenea</taxon>
        <taxon>Opisthorchiida</taxon>
        <taxon>Opisthorchiata</taxon>
        <taxon>Opisthorchiidae</taxon>
        <taxon>Opisthorchis</taxon>
    </lineage>
</organism>
<dbReference type="Pfam" id="PF00085">
    <property type="entry name" value="Thioredoxin"/>
    <property type="match status" value="1"/>
</dbReference>
<dbReference type="InterPro" id="IPR013766">
    <property type="entry name" value="Thioredoxin_domain"/>
</dbReference>
<dbReference type="SUPFAM" id="SSF52833">
    <property type="entry name" value="Thioredoxin-like"/>
    <property type="match status" value="1"/>
</dbReference>
<name>A0A4S2M0B0_OPIFE</name>
<dbReference type="Gene3D" id="3.40.30.10">
    <property type="entry name" value="Glutaredoxin"/>
    <property type="match status" value="1"/>
</dbReference>
<protein>
    <recommendedName>
        <fullName evidence="2">Thioredoxin domain-containing protein</fullName>
    </recommendedName>
</protein>
<dbReference type="CDD" id="cd02947">
    <property type="entry name" value="TRX_family"/>
    <property type="match status" value="1"/>
</dbReference>
<dbReference type="EMBL" id="SJOL01005899">
    <property type="protein sequence ID" value="TGZ69632.1"/>
    <property type="molecule type" value="Genomic_DNA"/>
</dbReference>
<evidence type="ECO:0000313" key="4">
    <source>
        <dbReference type="Proteomes" id="UP000308267"/>
    </source>
</evidence>
<reference evidence="3 4" key="1">
    <citation type="journal article" date="2019" name="BMC Genomics">
        <title>New insights from Opisthorchis felineus genome: update on genomics of the epidemiologically important liver flukes.</title>
        <authorList>
            <person name="Ershov N.I."/>
            <person name="Mordvinov V.A."/>
            <person name="Prokhortchouk E.B."/>
            <person name="Pakharukova M.Y."/>
            <person name="Gunbin K.V."/>
            <person name="Ustyantsev K."/>
            <person name="Genaev M.A."/>
            <person name="Blinov A.G."/>
            <person name="Mazur A."/>
            <person name="Boulygina E."/>
            <person name="Tsygankova S."/>
            <person name="Khrameeva E."/>
            <person name="Chekanov N."/>
            <person name="Fan G."/>
            <person name="Xiao A."/>
            <person name="Zhang H."/>
            <person name="Xu X."/>
            <person name="Yang H."/>
            <person name="Solovyev V."/>
            <person name="Lee S.M."/>
            <person name="Liu X."/>
            <person name="Afonnikov D.A."/>
            <person name="Skryabin K.G."/>
        </authorList>
    </citation>
    <scope>NUCLEOTIDE SEQUENCE [LARGE SCALE GENOMIC DNA]</scope>
    <source>
        <strain evidence="3">AK-0245</strain>
        <tissue evidence="3">Whole organism</tissue>
    </source>
</reference>
<dbReference type="PROSITE" id="PS00194">
    <property type="entry name" value="THIOREDOXIN_1"/>
    <property type="match status" value="1"/>
</dbReference>
<feature type="domain" description="Thioredoxin" evidence="2">
    <location>
        <begin position="5"/>
        <end position="63"/>
    </location>
</feature>
<dbReference type="InterPro" id="IPR017937">
    <property type="entry name" value="Thioredoxin_CS"/>
</dbReference>
<evidence type="ECO:0000259" key="2">
    <source>
        <dbReference type="Pfam" id="PF00085"/>
    </source>
</evidence>
<dbReference type="Proteomes" id="UP000308267">
    <property type="component" value="Unassembled WGS sequence"/>
</dbReference>
<evidence type="ECO:0000256" key="1">
    <source>
        <dbReference type="ARBA" id="ARBA00023157"/>
    </source>
</evidence>
<dbReference type="OrthoDB" id="2121326at2759"/>
<dbReference type="PANTHER" id="PTHR46115">
    <property type="entry name" value="THIOREDOXIN-LIKE PROTEIN 1"/>
    <property type="match status" value="1"/>
</dbReference>
<accession>A0A4S2M0B0</accession>
<proteinExistence type="predicted"/>
<gene>
    <name evidence="3" type="ORF">CRM22_003627</name>
</gene>
<sequence length="87" mass="9617">MKEISTKSEFDGLLQESNSRLVVVDFFATWCGPCKEIAPKYVSLSGSYPGVTFAKVDVDQLPPTTGFSFLRGRQLGNIINEIQLSSR</sequence>
<comment type="caution">
    <text evidence="3">The sequence shown here is derived from an EMBL/GenBank/DDBJ whole genome shotgun (WGS) entry which is preliminary data.</text>
</comment>
<keyword evidence="4" id="KW-1185">Reference proteome</keyword>